<proteinExistence type="predicted"/>
<name>A0AAN7UNR9_9PEZI</name>
<reference evidence="1 2" key="1">
    <citation type="submission" date="2023-10" db="EMBL/GenBank/DDBJ databases">
        <title>Draft genome sequence of Xylaria bambusicola isolate GMP-LS, the root and basal stem rot pathogen of sugarcane in Indonesia.</title>
        <authorList>
            <person name="Selvaraj P."/>
            <person name="Muralishankar V."/>
            <person name="Muruganantham S."/>
            <person name="Sp S."/>
            <person name="Haryani S."/>
            <person name="Lau K.J.X."/>
            <person name="Naqvi N.I."/>
        </authorList>
    </citation>
    <scope>NUCLEOTIDE SEQUENCE [LARGE SCALE GENOMIC DNA]</scope>
    <source>
        <strain evidence="1">GMP-LS</strain>
    </source>
</reference>
<dbReference type="Proteomes" id="UP001305414">
    <property type="component" value="Unassembled WGS sequence"/>
</dbReference>
<organism evidence="1 2">
    <name type="scientific">Xylaria bambusicola</name>
    <dbReference type="NCBI Taxonomy" id="326684"/>
    <lineage>
        <taxon>Eukaryota</taxon>
        <taxon>Fungi</taxon>
        <taxon>Dikarya</taxon>
        <taxon>Ascomycota</taxon>
        <taxon>Pezizomycotina</taxon>
        <taxon>Sordariomycetes</taxon>
        <taxon>Xylariomycetidae</taxon>
        <taxon>Xylariales</taxon>
        <taxon>Xylariaceae</taxon>
        <taxon>Xylaria</taxon>
    </lineage>
</organism>
<comment type="caution">
    <text evidence="1">The sequence shown here is derived from an EMBL/GenBank/DDBJ whole genome shotgun (WGS) entry which is preliminary data.</text>
</comment>
<accession>A0AAN7UNR9</accession>
<keyword evidence="2" id="KW-1185">Reference proteome</keyword>
<evidence type="ECO:0000313" key="2">
    <source>
        <dbReference type="Proteomes" id="UP001305414"/>
    </source>
</evidence>
<gene>
    <name evidence="1" type="ORF">RRF57_008081</name>
</gene>
<dbReference type="AlphaFoldDB" id="A0AAN7UNR9"/>
<evidence type="ECO:0000313" key="1">
    <source>
        <dbReference type="EMBL" id="KAK5632367.1"/>
    </source>
</evidence>
<protein>
    <submittedName>
        <fullName evidence="1">Uncharacterized protein</fullName>
    </submittedName>
</protein>
<dbReference type="EMBL" id="JAWHQM010000024">
    <property type="protein sequence ID" value="KAK5632367.1"/>
    <property type="molecule type" value="Genomic_DNA"/>
</dbReference>
<sequence>MPIPTRSRLIKEQNVKVGKPLASVIHGNNRFYYPNLDIAIDRSSLANIEWHFEFREGKV</sequence>